<dbReference type="PROSITE" id="PS51918">
    <property type="entry name" value="RADICAL_SAM"/>
    <property type="match status" value="1"/>
</dbReference>
<dbReference type="RefSeq" id="WP_109456513.1">
    <property type="nucleotide sequence ID" value="NZ_QFBC01000001.1"/>
</dbReference>
<dbReference type="InterPro" id="IPR007197">
    <property type="entry name" value="rSAM"/>
</dbReference>
<dbReference type="InterPro" id="IPR006638">
    <property type="entry name" value="Elp3/MiaA/NifB-like_rSAM"/>
</dbReference>
<dbReference type="Pfam" id="PF04055">
    <property type="entry name" value="Radical_SAM"/>
    <property type="match status" value="1"/>
</dbReference>
<dbReference type="PANTHER" id="PTHR43432:SF3">
    <property type="entry name" value="SLR0285 PROTEIN"/>
    <property type="match status" value="1"/>
</dbReference>
<keyword evidence="3" id="KW-0411">Iron-sulfur</keyword>
<dbReference type="SFLD" id="SFLDG01084">
    <property type="entry name" value="Uncharacterised_Radical_SAM_Su"/>
    <property type="match status" value="1"/>
</dbReference>
<dbReference type="GO" id="GO:0051536">
    <property type="term" value="F:iron-sulfur cluster binding"/>
    <property type="evidence" value="ECO:0007669"/>
    <property type="project" value="UniProtKB-KW"/>
</dbReference>
<sequence length="385" mass="42778">MNDLSHVGRAAFQPANTADIADAMIVASGLRVDAERRRGRGAGLNPDGRFEVQQRAAFDDGWQSLEDLPPFKTEVQVEKPRTAITKNDSPDIGFDRSVNPYRGCEHGCIYCFARPTHSYMGLSAGLDFEAKLFAKPDAPKLLERELAKPGYKVRTIAIGTNTDPYQPIEREWRIMRQILEVLNKANHPVMIVTKSALVTRDIDILQEMAAKGLAKVGLSVTTLDRKLARTMEPRAATPTKRLEAIRALTEAGIPASVLVSPIIPALNDHEIERILDAAKAAGATEASYVLLRLPLEVSPLFRDWLLQHYPERYRHVMSLVRSMRGGKDYDAEFGKRMKGAGPYAWQIGRRFEMATKRLGLGRRGVQLRGDLFLPPNGSGVQLSLL</sequence>
<evidence type="ECO:0000256" key="2">
    <source>
        <dbReference type="ARBA" id="ARBA00023004"/>
    </source>
</evidence>
<keyword evidence="6" id="KW-1185">Reference proteome</keyword>
<dbReference type="OrthoDB" id="9785699at2"/>
<dbReference type="GO" id="GO:0046872">
    <property type="term" value="F:metal ion binding"/>
    <property type="evidence" value="ECO:0007669"/>
    <property type="project" value="UniProtKB-KW"/>
</dbReference>
<dbReference type="AlphaFoldDB" id="A0A2U2DXG9"/>
<evidence type="ECO:0000259" key="4">
    <source>
        <dbReference type="PROSITE" id="PS51918"/>
    </source>
</evidence>
<dbReference type="Gene3D" id="3.80.30.30">
    <property type="match status" value="1"/>
</dbReference>
<keyword evidence="1" id="KW-0479">Metal-binding</keyword>
<gene>
    <name evidence="5" type="ORF">DEM27_02050</name>
</gene>
<evidence type="ECO:0000313" key="5">
    <source>
        <dbReference type="EMBL" id="PWE57996.1"/>
    </source>
</evidence>
<reference evidence="5 6" key="1">
    <citation type="submission" date="2018-05" db="EMBL/GenBank/DDBJ databases">
        <title>The draft genome of strain NS-104.</title>
        <authorList>
            <person name="Hang P."/>
            <person name="Jiang J."/>
        </authorList>
    </citation>
    <scope>NUCLEOTIDE SEQUENCE [LARGE SCALE GENOMIC DNA]</scope>
    <source>
        <strain evidence="5 6">NS-104</strain>
    </source>
</reference>
<dbReference type="GO" id="GO:0003824">
    <property type="term" value="F:catalytic activity"/>
    <property type="evidence" value="ECO:0007669"/>
    <property type="project" value="InterPro"/>
</dbReference>
<dbReference type="FunFam" id="3.80.30.30:FF:000003">
    <property type="entry name" value="PA0069 family radical SAM protein"/>
    <property type="match status" value="1"/>
</dbReference>
<dbReference type="Proteomes" id="UP000245252">
    <property type="component" value="Unassembled WGS sequence"/>
</dbReference>
<evidence type="ECO:0000313" key="6">
    <source>
        <dbReference type="Proteomes" id="UP000245252"/>
    </source>
</evidence>
<evidence type="ECO:0000256" key="3">
    <source>
        <dbReference type="ARBA" id="ARBA00023014"/>
    </source>
</evidence>
<dbReference type="InterPro" id="IPR058240">
    <property type="entry name" value="rSAM_sf"/>
</dbReference>
<comment type="caution">
    <text evidence="5">The sequence shown here is derived from an EMBL/GenBank/DDBJ whole genome shotgun (WGS) entry which is preliminary data.</text>
</comment>
<feature type="domain" description="Radical SAM core" evidence="4">
    <location>
        <begin position="90"/>
        <end position="327"/>
    </location>
</feature>
<dbReference type="SFLD" id="SFLDS00029">
    <property type="entry name" value="Radical_SAM"/>
    <property type="match status" value="1"/>
</dbReference>
<protein>
    <submittedName>
        <fullName evidence="5">Radical SAM protein</fullName>
    </submittedName>
</protein>
<dbReference type="SUPFAM" id="SSF102114">
    <property type="entry name" value="Radical SAM enzymes"/>
    <property type="match status" value="1"/>
</dbReference>
<dbReference type="InterPro" id="IPR040086">
    <property type="entry name" value="MJ0683-like"/>
</dbReference>
<name>A0A2U2DXG9_9HYPH</name>
<proteinExistence type="predicted"/>
<evidence type="ECO:0000256" key="1">
    <source>
        <dbReference type="ARBA" id="ARBA00022723"/>
    </source>
</evidence>
<dbReference type="SMART" id="SM00729">
    <property type="entry name" value="Elp3"/>
    <property type="match status" value="1"/>
</dbReference>
<accession>A0A2U2DXG9</accession>
<organism evidence="5 6">
    <name type="scientific">Metarhizobium album</name>
    <dbReference type="NCBI Taxonomy" id="2182425"/>
    <lineage>
        <taxon>Bacteria</taxon>
        <taxon>Pseudomonadati</taxon>
        <taxon>Pseudomonadota</taxon>
        <taxon>Alphaproteobacteria</taxon>
        <taxon>Hyphomicrobiales</taxon>
        <taxon>Rhizobiaceae</taxon>
        <taxon>Metarhizobium</taxon>
    </lineage>
</organism>
<dbReference type="EMBL" id="QFBC01000001">
    <property type="protein sequence ID" value="PWE57996.1"/>
    <property type="molecule type" value="Genomic_DNA"/>
</dbReference>
<dbReference type="PANTHER" id="PTHR43432">
    <property type="entry name" value="SLR0285 PROTEIN"/>
    <property type="match status" value="1"/>
</dbReference>
<dbReference type="NCBIfam" id="NF033668">
    <property type="entry name" value="rSAM_PA0069"/>
    <property type="match status" value="1"/>
</dbReference>
<keyword evidence="2" id="KW-0408">Iron</keyword>
<dbReference type="CDD" id="cd01335">
    <property type="entry name" value="Radical_SAM"/>
    <property type="match status" value="1"/>
</dbReference>